<organism evidence="2 3">
    <name type="scientific">Streptomyces bluensis</name>
    <dbReference type="NCBI Taxonomy" id="33897"/>
    <lineage>
        <taxon>Bacteria</taxon>
        <taxon>Bacillati</taxon>
        <taxon>Actinomycetota</taxon>
        <taxon>Actinomycetes</taxon>
        <taxon>Kitasatosporales</taxon>
        <taxon>Streptomycetaceae</taxon>
        <taxon>Streptomyces</taxon>
    </lineage>
</organism>
<protein>
    <recommendedName>
        <fullName evidence="4">Integral membrane protein</fullName>
    </recommendedName>
</protein>
<keyword evidence="3" id="KW-1185">Reference proteome</keyword>
<feature type="transmembrane region" description="Helical" evidence="1">
    <location>
        <begin position="29"/>
        <end position="49"/>
    </location>
</feature>
<gene>
    <name evidence="2" type="ORF">ACFY1D_29860</name>
</gene>
<evidence type="ECO:0000313" key="3">
    <source>
        <dbReference type="Proteomes" id="UP001602058"/>
    </source>
</evidence>
<evidence type="ECO:0008006" key="4">
    <source>
        <dbReference type="Google" id="ProtNLM"/>
    </source>
</evidence>
<dbReference type="RefSeq" id="WP_387890919.1">
    <property type="nucleotide sequence ID" value="NZ_JBIAWJ010000019.1"/>
</dbReference>
<comment type="caution">
    <text evidence="2">The sequence shown here is derived from an EMBL/GenBank/DDBJ whole genome shotgun (WGS) entry which is preliminary data.</text>
</comment>
<keyword evidence="1" id="KW-0812">Transmembrane</keyword>
<feature type="transmembrane region" description="Helical" evidence="1">
    <location>
        <begin position="61"/>
        <end position="83"/>
    </location>
</feature>
<dbReference type="Proteomes" id="UP001602058">
    <property type="component" value="Unassembled WGS sequence"/>
</dbReference>
<reference evidence="2 3" key="1">
    <citation type="submission" date="2024-10" db="EMBL/GenBank/DDBJ databases">
        <title>The Natural Products Discovery Center: Release of the First 8490 Sequenced Strains for Exploring Actinobacteria Biosynthetic Diversity.</title>
        <authorList>
            <person name="Kalkreuter E."/>
            <person name="Kautsar S.A."/>
            <person name="Yang D."/>
            <person name="Bader C.D."/>
            <person name="Teijaro C.N."/>
            <person name="Fluegel L."/>
            <person name="Davis C.M."/>
            <person name="Simpson J.R."/>
            <person name="Lauterbach L."/>
            <person name="Steele A.D."/>
            <person name="Gui C."/>
            <person name="Meng S."/>
            <person name="Li G."/>
            <person name="Viehrig K."/>
            <person name="Ye F."/>
            <person name="Su P."/>
            <person name="Kiefer A.F."/>
            <person name="Nichols A."/>
            <person name="Cepeda A.J."/>
            <person name="Yan W."/>
            <person name="Fan B."/>
            <person name="Jiang Y."/>
            <person name="Adhikari A."/>
            <person name="Zheng C.-J."/>
            <person name="Schuster L."/>
            <person name="Cowan T.M."/>
            <person name="Smanski M.J."/>
            <person name="Chevrette M.G."/>
            <person name="De Carvalho L.P.S."/>
            <person name="Shen B."/>
        </authorList>
    </citation>
    <scope>NUCLEOTIDE SEQUENCE [LARGE SCALE GENOMIC DNA]</scope>
    <source>
        <strain evidence="2 3">NPDC001390</strain>
    </source>
</reference>
<sequence>MTQNELPTTSCAFDDPVTRSSLQEAWRRALIRFAVWVAVWVLLLVVVGVTRDSGMETVQTVAVILALIGLRPLGLSALSLRCLQGIEAVLRIRPWQFHGPVRRVPRVRGRGGVPVQIRIGEGEDGWAPVMVARAPFRSRRWMGEMENGAWFAGDLDRGGVLALPGGRGLMAVRTM</sequence>
<proteinExistence type="predicted"/>
<name>A0ABW6UQ69_9ACTN</name>
<evidence type="ECO:0000313" key="2">
    <source>
        <dbReference type="EMBL" id="MFF4525599.1"/>
    </source>
</evidence>
<keyword evidence="1" id="KW-0472">Membrane</keyword>
<evidence type="ECO:0000256" key="1">
    <source>
        <dbReference type="SAM" id="Phobius"/>
    </source>
</evidence>
<keyword evidence="1" id="KW-1133">Transmembrane helix</keyword>
<dbReference type="EMBL" id="JBIAWJ010000019">
    <property type="protein sequence ID" value="MFF4525599.1"/>
    <property type="molecule type" value="Genomic_DNA"/>
</dbReference>
<accession>A0ABW6UQ69</accession>